<evidence type="ECO:0000256" key="1">
    <source>
        <dbReference type="SAM" id="MobiDB-lite"/>
    </source>
</evidence>
<dbReference type="AlphaFoldDB" id="A0A9W9W4G6"/>
<protein>
    <submittedName>
        <fullName evidence="2">Uncharacterized protein</fullName>
    </submittedName>
</protein>
<dbReference type="GeneID" id="81366705"/>
<accession>A0A9W9W4G6</accession>
<sequence length="72" mass="7838">MVDEFNKRTRVTTSGGRAGDGGDVPRKVAREKYGRSRAQFGIKYYCVGTGNNLWASEPSSGLKLPINEATKS</sequence>
<reference evidence="2" key="2">
    <citation type="journal article" date="2023" name="IMA Fungus">
        <title>Comparative genomic study of the Penicillium genus elucidates a diverse pangenome and 15 lateral gene transfer events.</title>
        <authorList>
            <person name="Petersen C."/>
            <person name="Sorensen T."/>
            <person name="Nielsen M.R."/>
            <person name="Sondergaard T.E."/>
            <person name="Sorensen J.L."/>
            <person name="Fitzpatrick D.A."/>
            <person name="Frisvad J.C."/>
            <person name="Nielsen K.L."/>
        </authorList>
    </citation>
    <scope>NUCLEOTIDE SEQUENCE</scope>
    <source>
        <strain evidence="2">IBT 29677</strain>
    </source>
</reference>
<comment type="caution">
    <text evidence="2">The sequence shown here is derived from an EMBL/GenBank/DDBJ whole genome shotgun (WGS) entry which is preliminary data.</text>
</comment>
<gene>
    <name evidence="2" type="ORF">N7509_003088</name>
</gene>
<dbReference type="Proteomes" id="UP001147747">
    <property type="component" value="Unassembled WGS sequence"/>
</dbReference>
<evidence type="ECO:0000313" key="2">
    <source>
        <dbReference type="EMBL" id="KAJ5403217.1"/>
    </source>
</evidence>
<reference evidence="2" key="1">
    <citation type="submission" date="2022-12" db="EMBL/GenBank/DDBJ databases">
        <authorList>
            <person name="Petersen C."/>
        </authorList>
    </citation>
    <scope>NUCLEOTIDE SEQUENCE</scope>
    <source>
        <strain evidence="2">IBT 29677</strain>
    </source>
</reference>
<keyword evidence="3" id="KW-1185">Reference proteome</keyword>
<feature type="region of interest" description="Disordered" evidence="1">
    <location>
        <begin position="1"/>
        <end position="26"/>
    </location>
</feature>
<dbReference type="EMBL" id="JAPZBU010000005">
    <property type="protein sequence ID" value="KAJ5403217.1"/>
    <property type="molecule type" value="Genomic_DNA"/>
</dbReference>
<dbReference type="RefSeq" id="XP_056490459.1">
    <property type="nucleotide sequence ID" value="XM_056627725.1"/>
</dbReference>
<evidence type="ECO:0000313" key="3">
    <source>
        <dbReference type="Proteomes" id="UP001147747"/>
    </source>
</evidence>
<name>A0A9W9W4G6_9EURO</name>
<organism evidence="2 3">
    <name type="scientific">Penicillium cosmopolitanum</name>
    <dbReference type="NCBI Taxonomy" id="1131564"/>
    <lineage>
        <taxon>Eukaryota</taxon>
        <taxon>Fungi</taxon>
        <taxon>Dikarya</taxon>
        <taxon>Ascomycota</taxon>
        <taxon>Pezizomycotina</taxon>
        <taxon>Eurotiomycetes</taxon>
        <taxon>Eurotiomycetidae</taxon>
        <taxon>Eurotiales</taxon>
        <taxon>Aspergillaceae</taxon>
        <taxon>Penicillium</taxon>
    </lineage>
</organism>
<proteinExistence type="predicted"/>